<protein>
    <recommendedName>
        <fullName evidence="4">Thioredoxin-like protein</fullName>
    </recommendedName>
</protein>
<gene>
    <name evidence="2" type="ORF">EJ06DRAFT_558664</name>
</gene>
<dbReference type="PANTHER" id="PTHR28630:SF3">
    <property type="entry name" value="PEROXIREDOXIN-LIKE 2C"/>
    <property type="match status" value="1"/>
</dbReference>
<feature type="compositionally biased region" description="Low complexity" evidence="1">
    <location>
        <begin position="1"/>
        <end position="19"/>
    </location>
</feature>
<dbReference type="InterPro" id="IPR032801">
    <property type="entry name" value="PXL2A/B/C"/>
</dbReference>
<dbReference type="AlphaFoldDB" id="A0A6G1HNM4"/>
<name>A0A6G1HNM4_9PEZI</name>
<sequence length="232" mass="25049">MATSTSSAPAAEPTRTTSSDPPSATDPKSSTLPPSDEPPSAEALAAADTIPIFSAPGTSTPFRDIYAADDIDRHLVIFVRHFFCGICQDFLASFSHTIPPSSLPPRTRITIIGPGSPTLIPSYLSATSSPYTLLSEPTGQLYDVLGFIRTLSLGDKKPSYVKRSMLVGSLASIAQAFGTGREMLKGGEFDRNGGEILWVRKEDEWNVEWIHRMRNTRGHAEIDTLKQVLGVA</sequence>
<dbReference type="OrthoDB" id="40334at2759"/>
<evidence type="ECO:0008006" key="4">
    <source>
        <dbReference type="Google" id="ProtNLM"/>
    </source>
</evidence>
<dbReference type="Pfam" id="PF13911">
    <property type="entry name" value="AhpC-TSA_2"/>
    <property type="match status" value="1"/>
</dbReference>
<feature type="compositionally biased region" description="Polar residues" evidence="1">
    <location>
        <begin position="20"/>
        <end position="33"/>
    </location>
</feature>
<dbReference type="Proteomes" id="UP000799640">
    <property type="component" value="Unassembled WGS sequence"/>
</dbReference>
<evidence type="ECO:0000313" key="3">
    <source>
        <dbReference type="Proteomes" id="UP000799640"/>
    </source>
</evidence>
<organism evidence="2 3">
    <name type="scientific">Trichodelitschia bisporula</name>
    <dbReference type="NCBI Taxonomy" id="703511"/>
    <lineage>
        <taxon>Eukaryota</taxon>
        <taxon>Fungi</taxon>
        <taxon>Dikarya</taxon>
        <taxon>Ascomycota</taxon>
        <taxon>Pezizomycotina</taxon>
        <taxon>Dothideomycetes</taxon>
        <taxon>Dothideomycetes incertae sedis</taxon>
        <taxon>Phaeotrichales</taxon>
        <taxon>Phaeotrichaceae</taxon>
        <taxon>Trichodelitschia</taxon>
    </lineage>
</organism>
<dbReference type="PANTHER" id="PTHR28630">
    <property type="match status" value="1"/>
</dbReference>
<proteinExistence type="predicted"/>
<evidence type="ECO:0000256" key="1">
    <source>
        <dbReference type="SAM" id="MobiDB-lite"/>
    </source>
</evidence>
<feature type="region of interest" description="Disordered" evidence="1">
    <location>
        <begin position="1"/>
        <end position="41"/>
    </location>
</feature>
<accession>A0A6G1HNM4</accession>
<dbReference type="EMBL" id="ML996702">
    <property type="protein sequence ID" value="KAF2397663.1"/>
    <property type="molecule type" value="Genomic_DNA"/>
</dbReference>
<reference evidence="2" key="1">
    <citation type="journal article" date="2020" name="Stud. Mycol.">
        <title>101 Dothideomycetes genomes: a test case for predicting lifestyles and emergence of pathogens.</title>
        <authorList>
            <person name="Haridas S."/>
            <person name="Albert R."/>
            <person name="Binder M."/>
            <person name="Bloem J."/>
            <person name="Labutti K."/>
            <person name="Salamov A."/>
            <person name="Andreopoulos B."/>
            <person name="Baker S."/>
            <person name="Barry K."/>
            <person name="Bills G."/>
            <person name="Bluhm B."/>
            <person name="Cannon C."/>
            <person name="Castanera R."/>
            <person name="Culley D."/>
            <person name="Daum C."/>
            <person name="Ezra D."/>
            <person name="Gonzalez J."/>
            <person name="Henrissat B."/>
            <person name="Kuo A."/>
            <person name="Liang C."/>
            <person name="Lipzen A."/>
            <person name="Lutzoni F."/>
            <person name="Magnuson J."/>
            <person name="Mondo S."/>
            <person name="Nolan M."/>
            <person name="Ohm R."/>
            <person name="Pangilinan J."/>
            <person name="Park H.-J."/>
            <person name="Ramirez L."/>
            <person name="Alfaro M."/>
            <person name="Sun H."/>
            <person name="Tritt A."/>
            <person name="Yoshinaga Y."/>
            <person name="Zwiers L.-H."/>
            <person name="Turgeon B."/>
            <person name="Goodwin S."/>
            <person name="Spatafora J."/>
            <person name="Crous P."/>
            <person name="Grigoriev I."/>
        </authorList>
    </citation>
    <scope>NUCLEOTIDE SEQUENCE</scope>
    <source>
        <strain evidence="2">CBS 262.69</strain>
    </source>
</reference>
<evidence type="ECO:0000313" key="2">
    <source>
        <dbReference type="EMBL" id="KAF2397663.1"/>
    </source>
</evidence>
<keyword evidence="3" id="KW-1185">Reference proteome</keyword>